<dbReference type="SUPFAM" id="SSF54913">
    <property type="entry name" value="GlnB-like"/>
    <property type="match status" value="1"/>
</dbReference>
<dbReference type="InterPro" id="IPR004323">
    <property type="entry name" value="Ion_tolerance_CutA"/>
</dbReference>
<comment type="similarity">
    <text evidence="1">Belongs to the CutA family.</text>
</comment>
<evidence type="ECO:0000256" key="1">
    <source>
        <dbReference type="ARBA" id="ARBA00010169"/>
    </source>
</evidence>
<gene>
    <name evidence="2" type="ORF">HT134_26410</name>
</gene>
<dbReference type="EMBL" id="JABWGO010000007">
    <property type="protein sequence ID" value="NUW43637.1"/>
    <property type="molecule type" value="Genomic_DNA"/>
</dbReference>
<dbReference type="Pfam" id="PF03091">
    <property type="entry name" value="CutA1"/>
    <property type="match status" value="1"/>
</dbReference>
<sequence>MAECIEVRVTASSRDEADRICSAVVAARLTAAAQVAGQITSRYWWRGEINEADEWLVLMKTTMERFEDLAVKVRELHSYEVPQIVAVPLVAGTADYLEWIRQETAPRPGG</sequence>
<dbReference type="PANTHER" id="PTHR23419">
    <property type="entry name" value="DIVALENT CATION TOLERANCE CUTA-RELATED"/>
    <property type="match status" value="1"/>
</dbReference>
<evidence type="ECO:0000313" key="3">
    <source>
        <dbReference type="Proteomes" id="UP000546126"/>
    </source>
</evidence>
<accession>A0A7Y6MD94</accession>
<protein>
    <submittedName>
        <fullName evidence="2">Divalent-cation tolerance protein CutA</fullName>
    </submittedName>
</protein>
<dbReference type="InterPro" id="IPR011322">
    <property type="entry name" value="N-reg_PII-like_a/b"/>
</dbReference>
<dbReference type="AlphaFoldDB" id="A0A7Y6MD94"/>
<evidence type="ECO:0000313" key="2">
    <source>
        <dbReference type="EMBL" id="NUW43637.1"/>
    </source>
</evidence>
<proteinExistence type="inferred from homology"/>
<organism evidence="2 3">
    <name type="scientific">Nonomuraea rhodomycinica</name>
    <dbReference type="NCBI Taxonomy" id="1712872"/>
    <lineage>
        <taxon>Bacteria</taxon>
        <taxon>Bacillati</taxon>
        <taxon>Actinomycetota</taxon>
        <taxon>Actinomycetes</taxon>
        <taxon>Streptosporangiales</taxon>
        <taxon>Streptosporangiaceae</taxon>
        <taxon>Nonomuraea</taxon>
    </lineage>
</organism>
<dbReference type="Gene3D" id="3.30.70.120">
    <property type="match status" value="1"/>
</dbReference>
<reference evidence="2 3" key="1">
    <citation type="submission" date="2020-06" db="EMBL/GenBank/DDBJ databases">
        <authorList>
            <person name="Chanama M."/>
        </authorList>
    </citation>
    <scope>NUCLEOTIDE SEQUENCE [LARGE SCALE GENOMIC DNA]</scope>
    <source>
        <strain evidence="2 3">TBRC6557</strain>
    </source>
</reference>
<dbReference type="GO" id="GO:0005507">
    <property type="term" value="F:copper ion binding"/>
    <property type="evidence" value="ECO:0007669"/>
    <property type="project" value="TreeGrafter"/>
</dbReference>
<keyword evidence="3" id="KW-1185">Reference proteome</keyword>
<comment type="caution">
    <text evidence="2">The sequence shown here is derived from an EMBL/GenBank/DDBJ whole genome shotgun (WGS) entry which is preliminary data.</text>
</comment>
<dbReference type="PANTHER" id="PTHR23419:SF8">
    <property type="entry name" value="FI09726P"/>
    <property type="match status" value="1"/>
</dbReference>
<dbReference type="InterPro" id="IPR015867">
    <property type="entry name" value="N-reg_PII/ATP_PRibTrfase_C"/>
</dbReference>
<dbReference type="GO" id="GO:0010038">
    <property type="term" value="P:response to metal ion"/>
    <property type="evidence" value="ECO:0007669"/>
    <property type="project" value="InterPro"/>
</dbReference>
<name>A0A7Y6MD94_9ACTN</name>
<dbReference type="Proteomes" id="UP000546126">
    <property type="component" value="Unassembled WGS sequence"/>
</dbReference>